<protein>
    <submittedName>
        <fullName evidence="1">Uncharacterized protein</fullName>
    </submittedName>
</protein>
<evidence type="ECO:0000313" key="2">
    <source>
        <dbReference type="Proteomes" id="UP001057402"/>
    </source>
</evidence>
<evidence type="ECO:0000313" key="1">
    <source>
        <dbReference type="EMBL" id="KAI4386744.1"/>
    </source>
</evidence>
<name>A0ACB9S6G2_9MYRT</name>
<reference evidence="2" key="1">
    <citation type="journal article" date="2023" name="Front. Plant Sci.">
        <title>Chromosomal-level genome assembly of Melastoma candidum provides insights into trichome evolution.</title>
        <authorList>
            <person name="Zhong Y."/>
            <person name="Wu W."/>
            <person name="Sun C."/>
            <person name="Zou P."/>
            <person name="Liu Y."/>
            <person name="Dai S."/>
            <person name="Zhou R."/>
        </authorList>
    </citation>
    <scope>NUCLEOTIDE SEQUENCE [LARGE SCALE GENOMIC DNA]</scope>
</reference>
<dbReference type="EMBL" id="CM042881">
    <property type="protein sequence ID" value="KAI4386744.1"/>
    <property type="molecule type" value="Genomic_DNA"/>
</dbReference>
<keyword evidence="2" id="KW-1185">Reference proteome</keyword>
<comment type="caution">
    <text evidence="1">The sequence shown here is derived from an EMBL/GenBank/DDBJ whole genome shotgun (WGS) entry which is preliminary data.</text>
</comment>
<sequence>MKKRKLSQDQVTLLEQLQFGFKSAGHGTSARSSRLRATHEEAVVEKCRLEAELMRLKDRLSESEEEIQRLAASLGTSAGASGDILMISFISMDFPDRMQFPGDYTFDDIPFVPDWNRAAGMGKWIDEYVTLDIFARTS</sequence>
<accession>A0ACB9S6G2</accession>
<gene>
    <name evidence="1" type="ORF">MLD38_004651</name>
</gene>
<proteinExistence type="predicted"/>
<organism evidence="1 2">
    <name type="scientific">Melastoma candidum</name>
    <dbReference type="NCBI Taxonomy" id="119954"/>
    <lineage>
        <taxon>Eukaryota</taxon>
        <taxon>Viridiplantae</taxon>
        <taxon>Streptophyta</taxon>
        <taxon>Embryophyta</taxon>
        <taxon>Tracheophyta</taxon>
        <taxon>Spermatophyta</taxon>
        <taxon>Magnoliopsida</taxon>
        <taxon>eudicotyledons</taxon>
        <taxon>Gunneridae</taxon>
        <taxon>Pentapetalae</taxon>
        <taxon>rosids</taxon>
        <taxon>malvids</taxon>
        <taxon>Myrtales</taxon>
        <taxon>Melastomataceae</taxon>
        <taxon>Melastomatoideae</taxon>
        <taxon>Melastomateae</taxon>
        <taxon>Melastoma</taxon>
    </lineage>
</organism>
<dbReference type="Proteomes" id="UP001057402">
    <property type="component" value="Chromosome 2"/>
</dbReference>